<feature type="compositionally biased region" description="Pro residues" evidence="1">
    <location>
        <begin position="306"/>
        <end position="324"/>
    </location>
</feature>
<accession>A0A7C2B4X8</accession>
<feature type="compositionally biased region" description="Pro residues" evidence="1">
    <location>
        <begin position="267"/>
        <end position="277"/>
    </location>
</feature>
<comment type="caution">
    <text evidence="3">The sequence shown here is derived from an EMBL/GenBank/DDBJ whole genome shotgun (WGS) entry which is preliminary data.</text>
</comment>
<evidence type="ECO:0000259" key="2">
    <source>
        <dbReference type="Pfam" id="PF01345"/>
    </source>
</evidence>
<reference evidence="3" key="1">
    <citation type="journal article" date="2020" name="mSystems">
        <title>Genome- and Community-Level Interaction Insights into Carbon Utilization and Element Cycling Functions of Hydrothermarchaeota in Hydrothermal Sediment.</title>
        <authorList>
            <person name="Zhou Z."/>
            <person name="Liu Y."/>
            <person name="Xu W."/>
            <person name="Pan J."/>
            <person name="Luo Z.H."/>
            <person name="Li M."/>
        </authorList>
    </citation>
    <scope>NUCLEOTIDE SEQUENCE [LARGE SCALE GENOMIC DNA]</scope>
    <source>
        <strain evidence="3">SpSt-222</strain>
    </source>
</reference>
<proteinExistence type="predicted"/>
<dbReference type="Pfam" id="PF01345">
    <property type="entry name" value="DUF11"/>
    <property type="match status" value="1"/>
</dbReference>
<gene>
    <name evidence="3" type="ORF">ENP47_00880</name>
</gene>
<organism evidence="3">
    <name type="scientific">Thermomicrobium roseum</name>
    <dbReference type="NCBI Taxonomy" id="500"/>
    <lineage>
        <taxon>Bacteria</taxon>
        <taxon>Pseudomonadati</taxon>
        <taxon>Thermomicrobiota</taxon>
        <taxon>Thermomicrobia</taxon>
        <taxon>Thermomicrobiales</taxon>
        <taxon>Thermomicrobiaceae</taxon>
        <taxon>Thermomicrobium</taxon>
    </lineage>
</organism>
<dbReference type="EMBL" id="DSJL01000001">
    <property type="protein sequence ID" value="HEF64159.1"/>
    <property type="molecule type" value="Genomic_DNA"/>
</dbReference>
<feature type="compositionally biased region" description="Low complexity" evidence="1">
    <location>
        <begin position="278"/>
        <end position="289"/>
    </location>
</feature>
<name>A0A7C2B4X8_THERO</name>
<sequence length="471" mass="48049">MKQPWSWGIALGGLAIAFILGACSWFGGGSFGTPTPTVPIIGPLASCPAGATPLSMTVGPGPLQPRPQLVSALNNPPHYTQLPTSPAVPGTLVLHTFTNIPSAGSVVYYWVTVVARPLAAWQASDDGIRIRHHLYPFLATDGWQFSSIVGFPWTASNVPNFVQVTMGGYSTITANGWSPIGPSGMPLVDLNTYGELDVEVHDSTEVLSLTLVVCVPAPTPTPTKVPVPTAGLATPQGPATAIDGDAGGTPTPTTVIPPTVVLQWTPKPLPTPTPTPKKSPGGSAVTVVPLPTPTPTPLPTATATPAPSPTPTATPTTVPTPTPLPTATATPLPTPTPTPQSTPTPSSVCDLVVDKVMQPTNQPGVYTVILFVSNQGSGPCPAGVQVTDNVIQGAMTFSGPLTITPSGGWSCTISGSGGTCTSTSTLAPGSVVQFSFTATVTQKPATNCVRAFLPGVQDPTPGNNQHCVTVQ</sequence>
<feature type="domain" description="DUF11" evidence="2">
    <location>
        <begin position="350"/>
        <end position="470"/>
    </location>
</feature>
<dbReference type="PROSITE" id="PS51257">
    <property type="entry name" value="PROKAR_LIPOPROTEIN"/>
    <property type="match status" value="1"/>
</dbReference>
<dbReference type="InterPro" id="IPR001434">
    <property type="entry name" value="OmcB-like_DUF11"/>
</dbReference>
<dbReference type="AlphaFoldDB" id="A0A7C2B4X8"/>
<protein>
    <submittedName>
        <fullName evidence="3">Autotransporter</fullName>
    </submittedName>
</protein>
<evidence type="ECO:0000256" key="1">
    <source>
        <dbReference type="SAM" id="MobiDB-lite"/>
    </source>
</evidence>
<feature type="compositionally biased region" description="Pro residues" evidence="1">
    <location>
        <begin position="332"/>
        <end position="342"/>
    </location>
</feature>
<evidence type="ECO:0000313" key="3">
    <source>
        <dbReference type="EMBL" id="HEF64159.1"/>
    </source>
</evidence>
<feature type="region of interest" description="Disordered" evidence="1">
    <location>
        <begin position="263"/>
        <end position="346"/>
    </location>
</feature>